<evidence type="ECO:0000256" key="1">
    <source>
        <dbReference type="SAM" id="MobiDB-lite"/>
    </source>
</evidence>
<evidence type="ECO:0000313" key="2">
    <source>
        <dbReference type="EMBL" id="GGY11795.1"/>
    </source>
</evidence>
<evidence type="ECO:0000313" key="3">
    <source>
        <dbReference type="Proteomes" id="UP000653056"/>
    </source>
</evidence>
<name>A0ABQ2ZC01_9GAMM</name>
<sequence>MGTAASSNNLQHGYPTPGPQNPTGQRVMDHVFFLSNSEWKAARESLAAETECNT</sequence>
<protein>
    <submittedName>
        <fullName evidence="2">Uncharacterized protein</fullName>
    </submittedName>
</protein>
<gene>
    <name evidence="2" type="ORF">GCM10007160_43430</name>
</gene>
<organism evidence="2 3">
    <name type="scientific">Litchfieldella qijiaojingensis</name>
    <dbReference type="NCBI Taxonomy" id="980347"/>
    <lineage>
        <taxon>Bacteria</taxon>
        <taxon>Pseudomonadati</taxon>
        <taxon>Pseudomonadota</taxon>
        <taxon>Gammaproteobacteria</taxon>
        <taxon>Oceanospirillales</taxon>
        <taxon>Halomonadaceae</taxon>
        <taxon>Litchfieldella</taxon>
    </lineage>
</organism>
<feature type="compositionally biased region" description="Polar residues" evidence="1">
    <location>
        <begin position="1"/>
        <end position="11"/>
    </location>
</feature>
<accession>A0ABQ2ZC01</accession>
<proteinExistence type="predicted"/>
<dbReference type="Proteomes" id="UP000653056">
    <property type="component" value="Unassembled WGS sequence"/>
</dbReference>
<keyword evidence="3" id="KW-1185">Reference proteome</keyword>
<dbReference type="EMBL" id="BMXS01000049">
    <property type="protein sequence ID" value="GGY11795.1"/>
    <property type="molecule type" value="Genomic_DNA"/>
</dbReference>
<reference evidence="3" key="1">
    <citation type="journal article" date="2019" name="Int. J. Syst. Evol. Microbiol.">
        <title>The Global Catalogue of Microorganisms (GCM) 10K type strain sequencing project: providing services to taxonomists for standard genome sequencing and annotation.</title>
        <authorList>
            <consortium name="The Broad Institute Genomics Platform"/>
            <consortium name="The Broad Institute Genome Sequencing Center for Infectious Disease"/>
            <person name="Wu L."/>
            <person name="Ma J."/>
        </authorList>
    </citation>
    <scope>NUCLEOTIDE SEQUENCE [LARGE SCALE GENOMIC DNA]</scope>
    <source>
        <strain evidence="3">KCTC 22228</strain>
    </source>
</reference>
<comment type="caution">
    <text evidence="2">The sequence shown here is derived from an EMBL/GenBank/DDBJ whole genome shotgun (WGS) entry which is preliminary data.</text>
</comment>
<feature type="region of interest" description="Disordered" evidence="1">
    <location>
        <begin position="1"/>
        <end position="25"/>
    </location>
</feature>